<dbReference type="PANTHER" id="PTHR46663">
    <property type="entry name" value="DIGUANYLATE CYCLASE DGCT-RELATED"/>
    <property type="match status" value="1"/>
</dbReference>
<feature type="transmembrane region" description="Helical" evidence="1">
    <location>
        <begin position="293"/>
        <end position="310"/>
    </location>
</feature>
<feature type="transmembrane region" description="Helical" evidence="1">
    <location>
        <begin position="33"/>
        <end position="51"/>
    </location>
</feature>
<dbReference type="SUPFAM" id="SSF55073">
    <property type="entry name" value="Nucleotide cyclase"/>
    <property type="match status" value="1"/>
</dbReference>
<protein>
    <submittedName>
        <fullName evidence="3">Diguanylate cyclase (GGDEF)-like protein</fullName>
    </submittedName>
</protein>
<feature type="domain" description="GGDEF" evidence="2">
    <location>
        <begin position="352"/>
        <end position="480"/>
    </location>
</feature>
<feature type="transmembrane region" description="Helical" evidence="1">
    <location>
        <begin position="192"/>
        <end position="213"/>
    </location>
</feature>
<keyword evidence="4" id="KW-1185">Reference proteome</keyword>
<dbReference type="Gene3D" id="3.30.70.270">
    <property type="match status" value="1"/>
</dbReference>
<dbReference type="PANTHER" id="PTHR46663:SF2">
    <property type="entry name" value="GGDEF DOMAIN-CONTAINING PROTEIN"/>
    <property type="match status" value="1"/>
</dbReference>
<comment type="caution">
    <text evidence="3">The sequence shown here is derived from an EMBL/GenBank/DDBJ whole genome shotgun (WGS) entry which is preliminary data.</text>
</comment>
<keyword evidence="1" id="KW-1133">Transmembrane helix</keyword>
<evidence type="ECO:0000256" key="1">
    <source>
        <dbReference type="SAM" id="Phobius"/>
    </source>
</evidence>
<feature type="transmembrane region" description="Helical" evidence="1">
    <location>
        <begin position="7"/>
        <end position="27"/>
    </location>
</feature>
<dbReference type="InterPro" id="IPR052163">
    <property type="entry name" value="DGC-Regulatory_Protein"/>
</dbReference>
<feature type="transmembrane region" description="Helical" evidence="1">
    <location>
        <begin position="95"/>
        <end position="112"/>
    </location>
</feature>
<dbReference type="InterPro" id="IPR029787">
    <property type="entry name" value="Nucleotide_cyclase"/>
</dbReference>
<dbReference type="Proteomes" id="UP000239415">
    <property type="component" value="Unassembled WGS sequence"/>
</dbReference>
<dbReference type="AlphaFoldDB" id="A0A2T0KF10"/>
<keyword evidence="1" id="KW-0472">Membrane</keyword>
<dbReference type="InterPro" id="IPR000160">
    <property type="entry name" value="GGDEF_dom"/>
</dbReference>
<proteinExistence type="predicted"/>
<reference evidence="3 4" key="1">
    <citation type="submission" date="2018-03" db="EMBL/GenBank/DDBJ databases">
        <title>Genomic Encyclopedia of Archaeal and Bacterial Type Strains, Phase II (KMG-II): from individual species to whole genera.</title>
        <authorList>
            <person name="Goeker M."/>
        </authorList>
    </citation>
    <scope>NUCLEOTIDE SEQUENCE [LARGE SCALE GENOMIC DNA]</scope>
    <source>
        <strain evidence="3 4">DSM 43146</strain>
    </source>
</reference>
<evidence type="ECO:0000313" key="3">
    <source>
        <dbReference type="EMBL" id="PRX21960.1"/>
    </source>
</evidence>
<feature type="transmembrane region" description="Helical" evidence="1">
    <location>
        <begin position="63"/>
        <end position="83"/>
    </location>
</feature>
<keyword evidence="1" id="KW-0812">Transmembrane</keyword>
<dbReference type="SMART" id="SM00267">
    <property type="entry name" value="GGDEF"/>
    <property type="match status" value="1"/>
</dbReference>
<sequence length="480" mass="51566">MRRWDTAGLVLLVTLGVTALLVVPLSGSITASSSFQLGFAVLGLLFAIGVVRRPGLPAPTRRAWRWMLPTYALWPLTISLYAVFQGQPFPSVPDVLRLLITPLTLLGILAFTRPPASATERAKLRLDAGLVGLGAGMVLWYLVVSPALVANGATWRELVPSITHPILDTALLFGISVVLIRGTRAAPADRVPLAIIVVAALMCLLGDTVRAYVLNHGGPVMPSVLQQLLWTSNIFLLMLAPYVQGWLSRRPSLAVRVGGRGRSSRPPRWPYLTVVPGYLLLMATVGVQQPFPAAGLILGAFLVSVLAYGRQMVSARENRRMAVTDMLTGLANRLELHEALPRALARAVHNNTRVGVLVIDMNGFKQVNDTLGHRAGDRLLIGFAGLLRECVLGSDLVARLGGDEFAIMLPDLTDESQAQAVVRRIRDAMSAPIDVGATAVQPNASIGVALSQPGELSADDLLHRADLAMYEGKGTEARIR</sequence>
<evidence type="ECO:0000259" key="2">
    <source>
        <dbReference type="PROSITE" id="PS50887"/>
    </source>
</evidence>
<feature type="transmembrane region" description="Helical" evidence="1">
    <location>
        <begin position="124"/>
        <end position="142"/>
    </location>
</feature>
<gene>
    <name evidence="3" type="ORF">CLV67_105137</name>
</gene>
<dbReference type="InterPro" id="IPR043128">
    <property type="entry name" value="Rev_trsase/Diguanyl_cyclase"/>
</dbReference>
<evidence type="ECO:0000313" key="4">
    <source>
        <dbReference type="Proteomes" id="UP000239415"/>
    </source>
</evidence>
<feature type="transmembrane region" description="Helical" evidence="1">
    <location>
        <begin position="162"/>
        <end position="180"/>
    </location>
</feature>
<organism evidence="3 4">
    <name type="scientific">Actinoplanes italicus</name>
    <dbReference type="NCBI Taxonomy" id="113567"/>
    <lineage>
        <taxon>Bacteria</taxon>
        <taxon>Bacillati</taxon>
        <taxon>Actinomycetota</taxon>
        <taxon>Actinomycetes</taxon>
        <taxon>Micromonosporales</taxon>
        <taxon>Micromonosporaceae</taxon>
        <taxon>Actinoplanes</taxon>
    </lineage>
</organism>
<dbReference type="PROSITE" id="PS50887">
    <property type="entry name" value="GGDEF"/>
    <property type="match status" value="1"/>
</dbReference>
<dbReference type="Pfam" id="PF00990">
    <property type="entry name" value="GGDEF"/>
    <property type="match status" value="1"/>
</dbReference>
<accession>A0A2T0KF10</accession>
<dbReference type="EMBL" id="PVMZ01000005">
    <property type="protein sequence ID" value="PRX21960.1"/>
    <property type="molecule type" value="Genomic_DNA"/>
</dbReference>
<feature type="transmembrane region" description="Helical" evidence="1">
    <location>
        <begin position="269"/>
        <end position="287"/>
    </location>
</feature>
<dbReference type="OrthoDB" id="3283472at2"/>
<feature type="transmembrane region" description="Helical" evidence="1">
    <location>
        <begin position="228"/>
        <end position="248"/>
    </location>
</feature>
<dbReference type="NCBIfam" id="TIGR00254">
    <property type="entry name" value="GGDEF"/>
    <property type="match status" value="1"/>
</dbReference>
<name>A0A2T0KF10_9ACTN</name>
<dbReference type="CDD" id="cd01949">
    <property type="entry name" value="GGDEF"/>
    <property type="match status" value="1"/>
</dbReference>
<dbReference type="RefSeq" id="WP_146169134.1">
    <property type="nucleotide sequence ID" value="NZ_BOMO01000036.1"/>
</dbReference>